<dbReference type="SUPFAM" id="SSF52821">
    <property type="entry name" value="Rhodanese/Cell cycle control phosphatase"/>
    <property type="match status" value="1"/>
</dbReference>
<reference evidence="2 3" key="1">
    <citation type="submission" date="2018-06" db="EMBL/GenBank/DDBJ databases">
        <authorList>
            <consortium name="Pathogen Informatics"/>
            <person name="Doyle S."/>
        </authorList>
    </citation>
    <scope>NUCLEOTIDE SEQUENCE [LARGE SCALE GENOMIC DNA]</scope>
    <source>
        <strain evidence="2 3">NCTC10994</strain>
    </source>
</reference>
<dbReference type="PANTHER" id="PTHR45431">
    <property type="entry name" value="RHODANESE-LIKE DOMAIN-CONTAINING PROTEIN 15, CHLOROPLASTIC"/>
    <property type="match status" value="1"/>
</dbReference>
<dbReference type="CDD" id="cd00158">
    <property type="entry name" value="RHOD"/>
    <property type="match status" value="1"/>
</dbReference>
<feature type="domain" description="Rhodanese" evidence="1">
    <location>
        <begin position="20"/>
        <end position="110"/>
    </location>
</feature>
<dbReference type="Gene3D" id="6.10.140.1340">
    <property type="match status" value="1"/>
</dbReference>
<dbReference type="InterPro" id="IPR021309">
    <property type="entry name" value="YgaP-like_TM"/>
</dbReference>
<name>A0A2X4UB10_9NOCA</name>
<dbReference type="InterPro" id="IPR001307">
    <property type="entry name" value="Thiosulphate_STrfase_CS"/>
</dbReference>
<dbReference type="EMBL" id="LS483468">
    <property type="protein sequence ID" value="SQI31622.1"/>
    <property type="molecule type" value="Genomic_DNA"/>
</dbReference>
<organism evidence="2 3">
    <name type="scientific">Rhodococcus coprophilus</name>
    <dbReference type="NCBI Taxonomy" id="38310"/>
    <lineage>
        <taxon>Bacteria</taxon>
        <taxon>Bacillati</taxon>
        <taxon>Actinomycetota</taxon>
        <taxon>Actinomycetes</taxon>
        <taxon>Mycobacteriales</taxon>
        <taxon>Nocardiaceae</taxon>
        <taxon>Rhodococcus</taxon>
    </lineage>
</organism>
<dbReference type="PANTHER" id="PTHR45431:SF3">
    <property type="entry name" value="RHODANESE-LIKE DOMAIN-CONTAINING PROTEIN 15, CHLOROPLASTIC"/>
    <property type="match status" value="1"/>
</dbReference>
<dbReference type="GO" id="GO:0004792">
    <property type="term" value="F:thiosulfate-cyanide sulfurtransferase activity"/>
    <property type="evidence" value="ECO:0007669"/>
    <property type="project" value="InterPro"/>
</dbReference>
<dbReference type="Gene3D" id="3.40.250.10">
    <property type="entry name" value="Rhodanese-like domain"/>
    <property type="match status" value="1"/>
</dbReference>
<dbReference type="KEGG" id="rcr:NCTC10994_01975"/>
<accession>A0A2X4UB10</accession>
<proteinExistence type="predicted"/>
<dbReference type="PROSITE" id="PS00380">
    <property type="entry name" value="RHODANESE_1"/>
    <property type="match status" value="1"/>
</dbReference>
<dbReference type="InterPro" id="IPR052367">
    <property type="entry name" value="Thiosulfate_ST/Rhodanese-like"/>
</dbReference>
<evidence type="ECO:0000259" key="1">
    <source>
        <dbReference type="PROSITE" id="PS50206"/>
    </source>
</evidence>
<dbReference type="Proteomes" id="UP000249091">
    <property type="component" value="Chromosome 1"/>
</dbReference>
<evidence type="ECO:0000313" key="2">
    <source>
        <dbReference type="EMBL" id="SQI31622.1"/>
    </source>
</evidence>
<dbReference type="PROSITE" id="PS50206">
    <property type="entry name" value="RHODANESE_3"/>
    <property type="match status" value="1"/>
</dbReference>
<dbReference type="SMART" id="SM00450">
    <property type="entry name" value="RHOD"/>
    <property type="match status" value="1"/>
</dbReference>
<dbReference type="InterPro" id="IPR001763">
    <property type="entry name" value="Rhodanese-like_dom"/>
</dbReference>
<evidence type="ECO:0000313" key="3">
    <source>
        <dbReference type="Proteomes" id="UP000249091"/>
    </source>
</evidence>
<dbReference type="InterPro" id="IPR036873">
    <property type="entry name" value="Rhodanese-like_dom_sf"/>
</dbReference>
<keyword evidence="3" id="KW-1185">Reference proteome</keyword>
<dbReference type="STRING" id="1219011.GCA_001895045_03069"/>
<sequence>MSTPGPETLDPIALQELVDAGKNVRVIDVRTPGEFETVHIPGAYNVPLDLLREHRDEFLAHLDEDIVLVCRSGQRASQAEETLRIAGLCNVHILEGGMTAWDAQGLPVNRGAQRWDLERQVRLVAGSLVLTSVLGSIAVPRLKWLAAGIGGGLTFAALSNTCAMGAVLSKLPYNRGAGCDPQTIVAQLTESKTAPAEGN</sequence>
<dbReference type="RefSeq" id="WP_072701995.1">
    <property type="nucleotide sequence ID" value="NZ_JAFBBL010000001.1"/>
</dbReference>
<dbReference type="Pfam" id="PF00581">
    <property type="entry name" value="Rhodanese"/>
    <property type="match status" value="1"/>
</dbReference>
<dbReference type="Pfam" id="PF11127">
    <property type="entry name" value="YgaP-like_TM"/>
    <property type="match status" value="1"/>
</dbReference>
<protein>
    <submittedName>
        <fullName evidence="2">Molybdopterin biosynthesis protein moeb</fullName>
    </submittedName>
</protein>
<gene>
    <name evidence="2" type="primary">moeB</name>
    <name evidence="2" type="ORF">NCTC10994_01975</name>
</gene>
<dbReference type="AlphaFoldDB" id="A0A2X4UB10"/>